<comment type="caution">
    <text evidence="3">The sequence shown here is derived from an EMBL/GenBank/DDBJ whole genome shotgun (WGS) entry which is preliminary data.</text>
</comment>
<keyword evidence="3" id="KW-0808">Transferase</keyword>
<dbReference type="Gene3D" id="3.30.420.40">
    <property type="match status" value="2"/>
</dbReference>
<organism evidence="3 4">
    <name type="scientific">Vibrio nigripulchritudo SOn1</name>
    <dbReference type="NCBI Taxonomy" id="1238450"/>
    <lineage>
        <taxon>Bacteria</taxon>
        <taxon>Pseudomonadati</taxon>
        <taxon>Pseudomonadota</taxon>
        <taxon>Gammaproteobacteria</taxon>
        <taxon>Vibrionales</taxon>
        <taxon>Vibrionaceae</taxon>
        <taxon>Vibrio</taxon>
    </lineage>
</organism>
<sequence>MKGKNHVQTKRSNLSVVFEIIRQNPRISRVSVAQMSGLRNQTITNLVRELIQTGYVLEVGKVQGKRGQPQTLLEVNPASCVSIGLQIDQGFISGSLVDLNLETLAEHQVVLNSLEPAYVVCQLSALVEMLIQCVPDSRKSMIGVGVAVATLVKDDTERHLVGAEWESWNKFNLTEQLSQKLGYPVYLENDATSAAIGHSFGGGRDRLENFIYLYIGNGLGAGIITNNQPYKGAWSNAGEVGRIHWHCSGDVEYIETHLSVQALKTMVNYSGSDLELPAFIDQNCLRSKACENWVVESAKRLRYVINILENLFEPESIVVGSRLSGEVMDRLVDATLPLFPSICERHERTRKRITLSHHSVSVGAASLPLFGLCHPDRHDLFECSHQLPPTFKVVDLEE</sequence>
<gene>
    <name evidence="3" type="ORF">VIBNISOn1_450018</name>
</gene>
<dbReference type="InterPro" id="IPR036390">
    <property type="entry name" value="WH_DNA-bd_sf"/>
</dbReference>
<dbReference type="PROSITE" id="PS01125">
    <property type="entry name" value="ROK"/>
    <property type="match status" value="1"/>
</dbReference>
<dbReference type="RefSeq" id="WP_022612656.1">
    <property type="nucleotide sequence ID" value="NZ_LK391965.1"/>
</dbReference>
<dbReference type="PANTHER" id="PTHR18964">
    <property type="entry name" value="ROK (REPRESSOR, ORF, KINASE) FAMILY"/>
    <property type="match status" value="1"/>
</dbReference>
<name>A0AAV2VUH1_9VIBR</name>
<dbReference type="GO" id="GO:0016301">
    <property type="term" value="F:kinase activity"/>
    <property type="evidence" value="ECO:0007669"/>
    <property type="project" value="UniProtKB-KW"/>
</dbReference>
<protein>
    <submittedName>
        <fullName evidence="3">Transcriptional regulator/sugar kinase</fullName>
    </submittedName>
</protein>
<dbReference type="InterPro" id="IPR000600">
    <property type="entry name" value="ROK"/>
</dbReference>
<dbReference type="Gene3D" id="1.10.10.10">
    <property type="entry name" value="Winged helix-like DNA-binding domain superfamily/Winged helix DNA-binding domain"/>
    <property type="match status" value="1"/>
</dbReference>
<dbReference type="SUPFAM" id="SSF46785">
    <property type="entry name" value="Winged helix' DNA-binding domain"/>
    <property type="match status" value="1"/>
</dbReference>
<evidence type="ECO:0000256" key="2">
    <source>
        <dbReference type="ARBA" id="ARBA00023277"/>
    </source>
</evidence>
<dbReference type="InterPro" id="IPR043129">
    <property type="entry name" value="ATPase_NBD"/>
</dbReference>
<dbReference type="EMBL" id="CAOF01000137">
    <property type="protein sequence ID" value="CCO48055.1"/>
    <property type="molecule type" value="Genomic_DNA"/>
</dbReference>
<keyword evidence="2" id="KW-0119">Carbohydrate metabolism</keyword>
<dbReference type="InterPro" id="IPR036388">
    <property type="entry name" value="WH-like_DNA-bd_sf"/>
</dbReference>
<dbReference type="SUPFAM" id="SSF53067">
    <property type="entry name" value="Actin-like ATPase domain"/>
    <property type="match status" value="1"/>
</dbReference>
<dbReference type="AlphaFoldDB" id="A0AAV2VUH1"/>
<dbReference type="Pfam" id="PF00480">
    <property type="entry name" value="ROK"/>
    <property type="match status" value="1"/>
</dbReference>
<dbReference type="Proteomes" id="UP000018211">
    <property type="component" value="Unassembled WGS sequence"/>
</dbReference>
<dbReference type="PANTHER" id="PTHR18964:SF149">
    <property type="entry name" value="BIFUNCTIONAL UDP-N-ACETYLGLUCOSAMINE 2-EPIMERASE_N-ACETYLMANNOSAMINE KINASE"/>
    <property type="match status" value="1"/>
</dbReference>
<accession>A0AAV2VUH1</accession>
<keyword evidence="3" id="KW-0418">Kinase</keyword>
<evidence type="ECO:0000313" key="4">
    <source>
        <dbReference type="Proteomes" id="UP000018211"/>
    </source>
</evidence>
<evidence type="ECO:0000256" key="1">
    <source>
        <dbReference type="ARBA" id="ARBA00006479"/>
    </source>
</evidence>
<reference evidence="3 4" key="1">
    <citation type="journal article" date="2013" name="ISME J.">
        <title>Comparative genomics of pathogenic lineages of Vibrio nigripulchritudo identifies virulence-associated traits.</title>
        <authorList>
            <person name="Goudenege D."/>
            <person name="Labreuche Y."/>
            <person name="Krin E."/>
            <person name="Ansquer D."/>
            <person name="Mangenot S."/>
            <person name="Calteau A."/>
            <person name="Medigue C."/>
            <person name="Mazel D."/>
            <person name="Polz M.F."/>
            <person name="Le Roux F."/>
        </authorList>
    </citation>
    <scope>NUCLEOTIDE SEQUENCE [LARGE SCALE GENOMIC DNA]</scope>
    <source>
        <strain evidence="3 4">SOn1</strain>
    </source>
</reference>
<comment type="similarity">
    <text evidence="1">Belongs to the ROK (NagC/XylR) family.</text>
</comment>
<dbReference type="Pfam" id="PF13412">
    <property type="entry name" value="HTH_24"/>
    <property type="match status" value="1"/>
</dbReference>
<evidence type="ECO:0000313" key="3">
    <source>
        <dbReference type="EMBL" id="CCO48055.1"/>
    </source>
</evidence>
<dbReference type="InterPro" id="IPR049874">
    <property type="entry name" value="ROK_cs"/>
</dbReference>
<proteinExistence type="inferred from homology"/>